<gene>
    <name evidence="5" type="ORF">LCGC14_2123980</name>
</gene>
<keyword evidence="2" id="KW-0689">Ribosomal protein</keyword>
<evidence type="ECO:0000256" key="2">
    <source>
        <dbReference type="ARBA" id="ARBA00022980"/>
    </source>
</evidence>
<proteinExistence type="inferred from homology"/>
<organism evidence="5">
    <name type="scientific">marine sediment metagenome</name>
    <dbReference type="NCBI Taxonomy" id="412755"/>
    <lineage>
        <taxon>unclassified sequences</taxon>
        <taxon>metagenomes</taxon>
        <taxon>ecological metagenomes</taxon>
    </lineage>
</organism>
<dbReference type="PANTHER" id="PTHR35534:SF1">
    <property type="entry name" value="LARGE RIBOSOMAL SUBUNIT PROTEIN BL32"/>
    <property type="match status" value="1"/>
</dbReference>
<dbReference type="NCBIfam" id="TIGR01031">
    <property type="entry name" value="rpmF_bact"/>
    <property type="match status" value="1"/>
</dbReference>
<dbReference type="AlphaFoldDB" id="A0A0F9EQJ4"/>
<dbReference type="EMBL" id="LAZR01026498">
    <property type="protein sequence ID" value="KKL68536.1"/>
    <property type="molecule type" value="Genomic_DNA"/>
</dbReference>
<dbReference type="SUPFAM" id="SSF57829">
    <property type="entry name" value="Zn-binding ribosomal proteins"/>
    <property type="match status" value="1"/>
</dbReference>
<dbReference type="GO" id="GO:0015934">
    <property type="term" value="C:large ribosomal subunit"/>
    <property type="evidence" value="ECO:0007669"/>
    <property type="project" value="InterPro"/>
</dbReference>
<comment type="caution">
    <text evidence="5">The sequence shown here is derived from an EMBL/GenBank/DDBJ whole genome shotgun (WGS) entry which is preliminary data.</text>
</comment>
<dbReference type="GO" id="GO:0003735">
    <property type="term" value="F:structural constituent of ribosome"/>
    <property type="evidence" value="ECO:0007669"/>
    <property type="project" value="InterPro"/>
</dbReference>
<dbReference type="GO" id="GO:0006412">
    <property type="term" value="P:translation"/>
    <property type="evidence" value="ECO:0007669"/>
    <property type="project" value="InterPro"/>
</dbReference>
<dbReference type="InterPro" id="IPR002677">
    <property type="entry name" value="Ribosomal_bL32"/>
</dbReference>
<dbReference type="InterPro" id="IPR011332">
    <property type="entry name" value="Ribosomal_zn-bd"/>
</dbReference>
<feature type="compositionally biased region" description="Basic residues" evidence="4">
    <location>
        <begin position="1"/>
        <end position="20"/>
    </location>
</feature>
<feature type="region of interest" description="Disordered" evidence="4">
    <location>
        <begin position="1"/>
        <end position="24"/>
    </location>
</feature>
<comment type="similarity">
    <text evidence="1">Belongs to the bacterial ribosomal protein bL32 family.</text>
</comment>
<sequence length="69" mass="7512">MSPVPKKKTSKSRQGRRRAHLSLSTPSLVVCPQCRSPRPSHQACPVCGTYRGREVLNVAARAARRSGGQ</sequence>
<dbReference type="Gene3D" id="1.20.5.640">
    <property type="entry name" value="Single helix bin"/>
    <property type="match status" value="1"/>
</dbReference>
<dbReference type="HAMAP" id="MF_00340">
    <property type="entry name" value="Ribosomal_bL32"/>
    <property type="match status" value="1"/>
</dbReference>
<protein>
    <recommendedName>
        <fullName evidence="6">50S ribosomal protein L32</fullName>
    </recommendedName>
</protein>
<dbReference type="Pfam" id="PF01783">
    <property type="entry name" value="Ribosomal_L32p"/>
    <property type="match status" value="1"/>
</dbReference>
<reference evidence="5" key="1">
    <citation type="journal article" date="2015" name="Nature">
        <title>Complex archaea that bridge the gap between prokaryotes and eukaryotes.</title>
        <authorList>
            <person name="Spang A."/>
            <person name="Saw J.H."/>
            <person name="Jorgensen S.L."/>
            <person name="Zaremba-Niedzwiedzka K."/>
            <person name="Martijn J."/>
            <person name="Lind A.E."/>
            <person name="van Eijk R."/>
            <person name="Schleper C."/>
            <person name="Guy L."/>
            <person name="Ettema T.J."/>
        </authorList>
    </citation>
    <scope>NUCLEOTIDE SEQUENCE</scope>
</reference>
<evidence type="ECO:0008006" key="6">
    <source>
        <dbReference type="Google" id="ProtNLM"/>
    </source>
</evidence>
<accession>A0A0F9EQJ4</accession>
<dbReference type="PANTHER" id="PTHR35534">
    <property type="entry name" value="50S RIBOSOMAL PROTEIN L32"/>
    <property type="match status" value="1"/>
</dbReference>
<evidence type="ECO:0000313" key="5">
    <source>
        <dbReference type="EMBL" id="KKL68536.1"/>
    </source>
</evidence>
<dbReference type="InterPro" id="IPR044957">
    <property type="entry name" value="Ribosomal_bL32_bact"/>
</dbReference>
<evidence type="ECO:0000256" key="4">
    <source>
        <dbReference type="SAM" id="MobiDB-lite"/>
    </source>
</evidence>
<evidence type="ECO:0000256" key="3">
    <source>
        <dbReference type="ARBA" id="ARBA00023274"/>
    </source>
</evidence>
<name>A0A0F9EQJ4_9ZZZZ</name>
<keyword evidence="3" id="KW-0687">Ribonucleoprotein</keyword>
<evidence type="ECO:0000256" key="1">
    <source>
        <dbReference type="ARBA" id="ARBA00008560"/>
    </source>
</evidence>